<keyword evidence="4" id="KW-0479">Metal-binding</keyword>
<evidence type="ECO:0000256" key="7">
    <source>
        <dbReference type="ARBA" id="ARBA00023277"/>
    </source>
</evidence>
<dbReference type="SUPFAM" id="SSF56784">
    <property type="entry name" value="HAD-like"/>
    <property type="match status" value="1"/>
</dbReference>
<dbReference type="InterPro" id="IPR010972">
    <property type="entry name" value="Beta-PGM"/>
</dbReference>
<keyword evidence="7" id="KW-0119">Carbohydrate metabolism</keyword>
<dbReference type="CDD" id="cd02598">
    <property type="entry name" value="HAD_BPGM"/>
    <property type="match status" value="1"/>
</dbReference>
<organism evidence="11 12">
    <name type="scientific">Mycoplasmoides fastidiosum</name>
    <dbReference type="NCBI Taxonomy" id="92758"/>
    <lineage>
        <taxon>Bacteria</taxon>
        <taxon>Bacillati</taxon>
        <taxon>Mycoplasmatota</taxon>
        <taxon>Mycoplasmoidales</taxon>
        <taxon>Mycoplasmoidaceae</taxon>
        <taxon>Mycoplasmoides</taxon>
    </lineage>
</organism>
<dbReference type="Gene3D" id="3.40.50.1000">
    <property type="entry name" value="HAD superfamily/HAD-like"/>
    <property type="match status" value="1"/>
</dbReference>
<protein>
    <recommendedName>
        <fullName evidence="10">Beta-phosphoglucomutase</fullName>
        <ecNumber evidence="9">5.4.2.6</ecNumber>
    </recommendedName>
</protein>
<dbReference type="SFLD" id="SFLDG01129">
    <property type="entry name" value="C1.5:_HAD__Beta-PGM__Phosphata"/>
    <property type="match status" value="1"/>
</dbReference>
<gene>
    <name evidence="11" type="ORF">J2Z62_000289</name>
</gene>
<comment type="catalytic activity">
    <reaction evidence="8">
        <text>beta-D-glucose 1-phosphate = beta-D-glucose 6-phosphate</text>
        <dbReference type="Rhea" id="RHEA:20113"/>
        <dbReference type="ChEBI" id="CHEBI:57684"/>
        <dbReference type="ChEBI" id="CHEBI:58247"/>
        <dbReference type="EC" id="5.4.2.6"/>
    </reaction>
</comment>
<keyword evidence="6 11" id="KW-0413">Isomerase</keyword>
<dbReference type="NCBIfam" id="TIGR02009">
    <property type="entry name" value="PGMB-YQAB-SF"/>
    <property type="match status" value="1"/>
</dbReference>
<comment type="similarity">
    <text evidence="2">Belongs to the HAD-like hydrolase superfamily. CbbY/CbbZ/Gph/YieH family.</text>
</comment>
<comment type="cofactor">
    <cofactor evidence="1">
        <name>Mg(2+)</name>
        <dbReference type="ChEBI" id="CHEBI:18420"/>
    </cofactor>
</comment>
<dbReference type="EC" id="5.4.2.6" evidence="9"/>
<dbReference type="Gene3D" id="1.10.150.240">
    <property type="entry name" value="Putative phosphatase, domain 2"/>
    <property type="match status" value="1"/>
</dbReference>
<evidence type="ECO:0000256" key="8">
    <source>
        <dbReference type="ARBA" id="ARBA00044926"/>
    </source>
</evidence>
<keyword evidence="12" id="KW-1185">Reference proteome</keyword>
<dbReference type="InterPro" id="IPR006439">
    <property type="entry name" value="HAD-SF_hydro_IA"/>
</dbReference>
<name>A0ABU0LYR8_9BACT</name>
<dbReference type="InterPro" id="IPR051600">
    <property type="entry name" value="Beta-PGM-like"/>
</dbReference>
<dbReference type="PANTHER" id="PTHR46193">
    <property type="entry name" value="6-PHOSPHOGLUCONATE PHOSPHATASE"/>
    <property type="match status" value="1"/>
</dbReference>
<evidence type="ECO:0000256" key="1">
    <source>
        <dbReference type="ARBA" id="ARBA00001946"/>
    </source>
</evidence>
<dbReference type="InterPro" id="IPR023214">
    <property type="entry name" value="HAD_sf"/>
</dbReference>
<dbReference type="RefSeq" id="WP_256547454.1">
    <property type="nucleotide sequence ID" value="NZ_CP101809.1"/>
</dbReference>
<dbReference type="Pfam" id="PF13419">
    <property type="entry name" value="HAD_2"/>
    <property type="match status" value="1"/>
</dbReference>
<dbReference type="NCBIfam" id="TIGR01509">
    <property type="entry name" value="HAD-SF-IA-v3"/>
    <property type="match status" value="1"/>
</dbReference>
<sequence length="225" mass="24969">MKIKGLIFDLDGVITETADLHFLAWKQTLAQLGLEYTEAENQSLKGLNRLDTLKAILKLKNHELTNSDQLEALTTEKNNLYVRFLHEELTEKSVLAGVKDLLEQAKKLNLKMAIASSSLNAPLILEKISLSHYFDFIVDPRTLKKGKPDPEIFIKAAAGLGMLPQECIGLEDAIAGVESIKNANMTAIAITHQSPVDFGIADFVYDELTEFNLSDLISQLETNNN</sequence>
<dbReference type="PANTHER" id="PTHR46193:SF18">
    <property type="entry name" value="HEXITOL PHOSPHATASE B"/>
    <property type="match status" value="1"/>
</dbReference>
<dbReference type="InterPro" id="IPR036412">
    <property type="entry name" value="HAD-like_sf"/>
</dbReference>
<dbReference type="NCBIfam" id="TIGR01990">
    <property type="entry name" value="bPGM"/>
    <property type="match status" value="1"/>
</dbReference>
<dbReference type="EMBL" id="JAUSWO010000001">
    <property type="protein sequence ID" value="MDQ0513851.1"/>
    <property type="molecule type" value="Genomic_DNA"/>
</dbReference>
<evidence type="ECO:0000313" key="11">
    <source>
        <dbReference type="EMBL" id="MDQ0513851.1"/>
    </source>
</evidence>
<dbReference type="InterPro" id="IPR041492">
    <property type="entry name" value="HAD_2"/>
</dbReference>
<keyword evidence="3" id="KW-0597">Phosphoprotein</keyword>
<dbReference type="InterPro" id="IPR023198">
    <property type="entry name" value="PGP-like_dom2"/>
</dbReference>
<proteinExistence type="inferred from homology"/>
<dbReference type="GO" id="GO:0008801">
    <property type="term" value="F:beta-phosphoglucomutase activity"/>
    <property type="evidence" value="ECO:0007669"/>
    <property type="project" value="UniProtKB-EC"/>
</dbReference>
<keyword evidence="5" id="KW-0460">Magnesium</keyword>
<evidence type="ECO:0000256" key="4">
    <source>
        <dbReference type="ARBA" id="ARBA00022723"/>
    </source>
</evidence>
<dbReference type="InterPro" id="IPR010976">
    <property type="entry name" value="B-phosphoglucomutase_hydrolase"/>
</dbReference>
<comment type="caution">
    <text evidence="11">The sequence shown here is derived from an EMBL/GenBank/DDBJ whole genome shotgun (WGS) entry which is preliminary data.</text>
</comment>
<dbReference type="SFLD" id="SFLDS00003">
    <property type="entry name" value="Haloacid_Dehalogenase"/>
    <property type="match status" value="1"/>
</dbReference>
<evidence type="ECO:0000256" key="9">
    <source>
        <dbReference type="ARBA" id="ARBA00044968"/>
    </source>
</evidence>
<evidence type="ECO:0000256" key="6">
    <source>
        <dbReference type="ARBA" id="ARBA00023235"/>
    </source>
</evidence>
<accession>A0ABU0LYR8</accession>
<evidence type="ECO:0000313" key="12">
    <source>
        <dbReference type="Proteomes" id="UP001240643"/>
    </source>
</evidence>
<dbReference type="SFLD" id="SFLDG01135">
    <property type="entry name" value="C1.5.6:_HAD__Beta-PGM__Phospha"/>
    <property type="match status" value="1"/>
</dbReference>
<evidence type="ECO:0000256" key="5">
    <source>
        <dbReference type="ARBA" id="ARBA00022842"/>
    </source>
</evidence>
<evidence type="ECO:0000256" key="3">
    <source>
        <dbReference type="ARBA" id="ARBA00022553"/>
    </source>
</evidence>
<evidence type="ECO:0000256" key="2">
    <source>
        <dbReference type="ARBA" id="ARBA00006171"/>
    </source>
</evidence>
<reference evidence="11" key="1">
    <citation type="submission" date="2023-07" db="EMBL/GenBank/DDBJ databases">
        <title>Genomic Encyclopedia of Type Strains, Phase IV (KMG-IV): sequencing the most valuable type-strain genomes for metagenomic binning, comparative biology and taxonomic classification.</title>
        <authorList>
            <person name="Goeker M."/>
        </authorList>
    </citation>
    <scope>NUCLEOTIDE SEQUENCE [LARGE SCALE GENOMIC DNA]</scope>
    <source>
        <strain evidence="11">DSM 21204</strain>
    </source>
</reference>
<evidence type="ECO:0000256" key="10">
    <source>
        <dbReference type="ARBA" id="ARBA00044991"/>
    </source>
</evidence>
<dbReference type="Proteomes" id="UP001240643">
    <property type="component" value="Unassembled WGS sequence"/>
</dbReference>